<dbReference type="CDD" id="cd03583">
    <property type="entry name" value="NTR_complement_C3"/>
    <property type="match status" value="1"/>
</dbReference>
<dbReference type="InterPro" id="IPR041555">
    <property type="entry name" value="MG3"/>
</dbReference>
<dbReference type="Pfam" id="PF01835">
    <property type="entry name" value="MG2"/>
    <property type="match status" value="1"/>
</dbReference>
<dbReference type="PROSITE" id="PS50189">
    <property type="entry name" value="NTR"/>
    <property type="match status" value="1"/>
</dbReference>
<keyword evidence="3 6" id="KW-0732">Signal</keyword>
<evidence type="ECO:0000256" key="1">
    <source>
        <dbReference type="ARBA" id="ARBA00004613"/>
    </source>
</evidence>
<dbReference type="InterPro" id="IPR001599">
    <property type="entry name" value="Macroglobln_a2"/>
</dbReference>
<dbReference type="Pfam" id="PF21308">
    <property type="entry name" value="C3_CUB2"/>
    <property type="match status" value="1"/>
</dbReference>
<dbReference type="InterPro" id="IPR018081">
    <property type="entry name" value="Anaphylatoxin_comp_syst"/>
</dbReference>
<dbReference type="FunFam" id="1.50.10.20:FF:000008">
    <property type="entry name" value="Complement C3"/>
    <property type="match status" value="1"/>
</dbReference>
<dbReference type="Gene3D" id="1.20.91.20">
    <property type="entry name" value="Anaphylotoxins (complement system)"/>
    <property type="match status" value="1"/>
</dbReference>
<dbReference type="InterPro" id="IPR036595">
    <property type="entry name" value="A-macroglobulin_rcpt-bd_sf"/>
</dbReference>
<dbReference type="SMART" id="SM01360">
    <property type="entry name" value="A2M"/>
    <property type="match status" value="1"/>
</dbReference>
<dbReference type="InterPro" id="IPR049466">
    <property type="entry name" value="C3_CUB1"/>
</dbReference>
<reference evidence="9" key="1">
    <citation type="journal article" date="2014" name="Genome Biol. Evol.">
        <title>Restriction and recruitment-gene duplication and the origin and evolution of snake venom toxins.</title>
        <authorList>
            <person name="Hargreaves A.D."/>
            <person name="Swain M.T."/>
            <person name="Hegarty M.J."/>
            <person name="Logan D.W."/>
            <person name="Mulley J.F."/>
        </authorList>
    </citation>
    <scope>NUCLEOTIDE SEQUENCE</scope>
    <source>
        <tissue evidence="9">Salivary gland</tissue>
    </source>
</reference>
<dbReference type="FunFam" id="2.60.40.10:FF:000155">
    <property type="entry name" value="complement C3 isoform X1"/>
    <property type="match status" value="1"/>
</dbReference>
<dbReference type="Pfam" id="PF01821">
    <property type="entry name" value="ANATO"/>
    <property type="match status" value="1"/>
</dbReference>
<dbReference type="Gene3D" id="6.20.50.160">
    <property type="match status" value="1"/>
</dbReference>
<dbReference type="InterPro" id="IPR000020">
    <property type="entry name" value="Anaphylatoxin/fibulin"/>
</dbReference>
<dbReference type="FunFam" id="2.60.40.1940:FF:000001">
    <property type="entry name" value="Complement component C3"/>
    <property type="match status" value="1"/>
</dbReference>
<evidence type="ECO:0000256" key="6">
    <source>
        <dbReference type="SAM" id="SignalP"/>
    </source>
</evidence>
<dbReference type="PANTHER" id="PTHR11412">
    <property type="entry name" value="MACROGLOBULIN / COMPLEMENT"/>
    <property type="match status" value="1"/>
</dbReference>
<dbReference type="Gene3D" id="2.60.120.1540">
    <property type="match status" value="1"/>
</dbReference>
<dbReference type="Pfam" id="PF00207">
    <property type="entry name" value="A2M"/>
    <property type="match status" value="1"/>
</dbReference>
<dbReference type="PROSITE" id="PS01178">
    <property type="entry name" value="ANAPHYLATOXIN_2"/>
    <property type="match status" value="1"/>
</dbReference>
<dbReference type="Pfam" id="PF17789">
    <property type="entry name" value="MG4"/>
    <property type="match status" value="1"/>
</dbReference>
<evidence type="ECO:0000256" key="2">
    <source>
        <dbReference type="ARBA" id="ARBA00022525"/>
    </source>
</evidence>
<dbReference type="SMART" id="SM01419">
    <property type="entry name" value="Thiol-ester_cl"/>
    <property type="match status" value="1"/>
</dbReference>
<dbReference type="InterPro" id="IPR002890">
    <property type="entry name" value="MG2"/>
</dbReference>
<dbReference type="SMART" id="SM01361">
    <property type="entry name" value="A2M_recep"/>
    <property type="match status" value="1"/>
</dbReference>
<name>A0A081DUB3_EUBMA</name>
<dbReference type="PROSITE" id="PS01177">
    <property type="entry name" value="ANAPHYLATOXIN_1"/>
    <property type="match status" value="1"/>
</dbReference>
<dbReference type="EMBL" id="GBHV01000004">
    <property type="protein sequence ID" value="JAC88979.1"/>
    <property type="molecule type" value="mRNA"/>
</dbReference>
<dbReference type="SUPFAM" id="SSF47686">
    <property type="entry name" value="Anaphylotoxins (complement system)"/>
    <property type="match status" value="1"/>
</dbReference>
<dbReference type="InterPro" id="IPR001840">
    <property type="entry name" value="Anaphylatoxn_comp_syst_dom"/>
</dbReference>
<sequence length="1658" mass="186181">MEGLALCLAAVLVVCFPASSHSQLYSLITPNILRVESEEKIVVEAHGLNVQTEVTITVYDFPQKKKALYLVQASLQPDNGMMVTPTIKVPAKDMKKDSKLNQYVVVQARCAQFQLEKVVLVSFQSGYIFLQTDKTIYTPGSSVRYRVFPVGYHLEPLNKNVIVEFETPEGIIVHHASISSVSTNTQPFNIPEIVSFGTWKVVAKYQDSPQQNFTTQFEVKEYVLPSFEVMLLPHEKFYNIESDEDFRVSINARFLYGKKVTGVALVLFGVIIDGEKNSIPDSLDRIPIVEGEGEREAVLTKRKLQERFRQPAKLSDLIGQFLYISVTVMTESGSDMVVAEYNNIKIVTSPYNILFTKTPKYFKPGMPYELTVFVTNPDGSPAPNIPVVSQPIQADGVTQNDGTAKLILNMPANTQQQRITVRTKHGKLQDAQQASNTILASAYQTQGQSGNYLHLAVTARELKSGDNLPINFNVKSNNPQVLNQIRYFTYIIMTKGKIFKTGRQPKGEGQNLVTMSLPITPDLIPSFRIVAYFQIGNSEIVADSVWVDVKDTCMGTLVVTGATEADNDIHLPGTRMKIKLEGDANAHVGLVAVDKGVYVLNKKYKLTQSKIWDTVEKSDIGCTAGSGSNNVGVFADAGLTLETSNQISTPQRSDPKCQQVARRRRRRSLQLLESKASKVARYQDRRLRKCCEDGMQDNPMGHSCEKRAEYIEDQNECKTAFLECCRYIKSIRDEKAREEQLILSRSDIDDGFLTDDQIVSRTEFPESWLWQMERLDTPANDAGISSKTVSVFLKDSITTWEVLAVSLSETKGVCVADPYEIVVRKDFFIDLKVPYSVVRNEQVEIRAVLYNYRDQDITVRVELIHNPVFCSASTSKERYRQTFNLKGQSSKAVPFVIVPLQQGLHDIEVKAAVWGQFVSDGVKKKLKVVTEGMQKKLVTVIELDPTRQGVDGVQEQRVNASNLDDIVPDSETVTQLTIQGNPVAQIIENSIDGANLKHLIVTPSGCGEQNMITMTPSVIATHYLDATGQWEKIGVDRRTAAVKQINQGYAQQLAYKKADNSYAAFKDRAASTWLTAYVAKVFAMAKSIESNIDTNVICGAVKWLILEKQKPDGVFQEDAPVIHGEMVGGYKGAEPDMSLTAFVLIALLESRSICGEQINSLENSINKAADYLARKYDTLERPYTVALTSYALILAGRLNHERVLMRASKDGNRWEERGAHTYNIEGSSYGLLALLKLKKFDQAAPVVRWLTAQNYYGGTYGHTQSTIMVFQALAQYQTDIPLHKDMELDVSLLLPGRAAPVRWRIDYESALLARSEETKINEDFTVKATGQGQATMTVVTLYNAKLREEAAPCKNFDLEVTATHFPLGKAIEGVQGAIKIKICARYQGLVDSTMTIIDVSMLTGYGPATDDLKKLSEGVDRYISKFEIDNTLSERGNLIIYLDKVSHVEDECLEFKAYKYFDASLIQPGSVTVYSYYSIDDRCTKFYHPDSGSEHLNKICHGDVCRCAEENCYLQSKADEAVDLQMRVQQACRPDVDYVYKTKLVQIEEENGYDNYMMQVLEVIKEGTDVNPQAKLRKFISHMKCREALHLEKNKEYLILGHSKDLWPTKTDVNYIISKDTWIEKWPTEDECQEEEYQNLCNDFIEFSNRITIFGCDN</sequence>
<dbReference type="InterPro" id="IPR001134">
    <property type="entry name" value="Netrin_domain"/>
</dbReference>
<dbReference type="Gene3D" id="2.60.40.1940">
    <property type="match status" value="1"/>
</dbReference>
<dbReference type="GO" id="GO:0004866">
    <property type="term" value="F:endopeptidase inhibitor activity"/>
    <property type="evidence" value="ECO:0007669"/>
    <property type="project" value="InterPro"/>
</dbReference>
<dbReference type="Gene3D" id="2.60.40.10">
    <property type="entry name" value="Immunoglobulins"/>
    <property type="match status" value="2"/>
</dbReference>
<dbReference type="InterPro" id="IPR008993">
    <property type="entry name" value="TIMP-like_OB-fold"/>
</dbReference>
<feature type="domain" description="Anaphylatoxin-like" evidence="7">
    <location>
        <begin position="690"/>
        <end position="725"/>
    </location>
</feature>
<protein>
    <submittedName>
        <fullName evidence="9">Complement C3</fullName>
    </submittedName>
</protein>
<evidence type="ECO:0000256" key="4">
    <source>
        <dbReference type="ARBA" id="ARBA00022966"/>
    </source>
</evidence>
<dbReference type="SUPFAM" id="SSF48239">
    <property type="entry name" value="Terpenoid cyclases/Protein prenyltransferases"/>
    <property type="match status" value="1"/>
</dbReference>
<dbReference type="InterPro" id="IPR013783">
    <property type="entry name" value="Ig-like_fold"/>
</dbReference>
<dbReference type="GO" id="GO:0006956">
    <property type="term" value="P:complement activation"/>
    <property type="evidence" value="ECO:0007669"/>
    <property type="project" value="InterPro"/>
</dbReference>
<dbReference type="FunFam" id="2.40.50.120:FF:000013">
    <property type="entry name" value="Complement C3"/>
    <property type="match status" value="1"/>
</dbReference>
<keyword evidence="5" id="KW-1015">Disulfide bond</keyword>
<comment type="subcellular location">
    <subcellularLocation>
        <location evidence="1">Secreted</location>
    </subcellularLocation>
</comment>
<dbReference type="InterPro" id="IPR048848">
    <property type="entry name" value="C3_CUB2"/>
</dbReference>
<dbReference type="InterPro" id="IPR008930">
    <property type="entry name" value="Terpenoid_cyclase/PrenylTrfase"/>
</dbReference>
<dbReference type="InterPro" id="IPR011626">
    <property type="entry name" value="Alpha-macroglobulin_TED"/>
</dbReference>
<accession>A0A081DUB3</accession>
<dbReference type="InterPro" id="IPR018933">
    <property type="entry name" value="Netrin_module_non-TIMP"/>
</dbReference>
<dbReference type="CDD" id="cd00017">
    <property type="entry name" value="ANATO"/>
    <property type="match status" value="1"/>
</dbReference>
<proteinExistence type="evidence at transcript level"/>
<dbReference type="PRINTS" id="PR00004">
    <property type="entry name" value="ANAPHYLATOXN"/>
</dbReference>
<evidence type="ECO:0000259" key="8">
    <source>
        <dbReference type="PROSITE" id="PS50189"/>
    </source>
</evidence>
<dbReference type="Pfam" id="PF17790">
    <property type="entry name" value="MG1"/>
    <property type="match status" value="1"/>
</dbReference>
<dbReference type="GO" id="GO:0006954">
    <property type="term" value="P:inflammatory response"/>
    <property type="evidence" value="ECO:0007669"/>
    <property type="project" value="InterPro"/>
</dbReference>
<dbReference type="Gene3D" id="2.20.130.20">
    <property type="match status" value="1"/>
</dbReference>
<dbReference type="InterPro" id="IPR009048">
    <property type="entry name" value="A-macroglobulin_rcpt-bd"/>
</dbReference>
<dbReference type="EMBL" id="GBHZ01000004">
    <property type="protein sequence ID" value="JAC94895.1"/>
    <property type="molecule type" value="mRNA"/>
</dbReference>
<dbReference type="InterPro" id="IPR047565">
    <property type="entry name" value="Alpha-macroglob_thiol-ester_cl"/>
</dbReference>
<dbReference type="FunFam" id="2.20.130.20:FF:000001">
    <property type="entry name" value="Complement C3"/>
    <property type="match status" value="1"/>
</dbReference>
<dbReference type="Gene3D" id="2.60.40.690">
    <property type="entry name" value="Alpha-macroglobulin, receptor-binding domain"/>
    <property type="match status" value="1"/>
</dbReference>
<reference evidence="10" key="2">
    <citation type="journal article" date="2014" name="Toxicon">
        <title>Testing the Toxicofera: comparative transcriptomics casts doubt on the single, early evolution of the reptile venom system.</title>
        <authorList>
            <person name="Hargreaves A.D."/>
            <person name="Swain M.T."/>
            <person name="Logan D.W."/>
            <person name="Mulley J.F."/>
        </authorList>
    </citation>
    <scope>NUCLEOTIDE SEQUENCE</scope>
    <source>
        <tissue evidence="10">Salivary gland</tissue>
    </source>
</reference>
<feature type="domain" description="NTR" evidence="8">
    <location>
        <begin position="1512"/>
        <end position="1656"/>
    </location>
</feature>
<evidence type="ECO:0000313" key="9">
    <source>
        <dbReference type="EMBL" id="JAC88979.1"/>
    </source>
</evidence>
<dbReference type="InterPro" id="IPR040839">
    <property type="entry name" value="MG4"/>
</dbReference>
<dbReference type="Gene3D" id="1.50.10.20">
    <property type="match status" value="1"/>
</dbReference>
<evidence type="ECO:0000256" key="3">
    <source>
        <dbReference type="ARBA" id="ARBA00022729"/>
    </source>
</evidence>
<organism evidence="9">
    <name type="scientific">Eublepharis macularius</name>
    <name type="common">Leopard gecko</name>
    <name type="synonym">Cyrtodactylus macularius</name>
    <dbReference type="NCBI Taxonomy" id="481883"/>
    <lineage>
        <taxon>Eukaryota</taxon>
        <taxon>Metazoa</taxon>
        <taxon>Chordata</taxon>
        <taxon>Craniata</taxon>
        <taxon>Vertebrata</taxon>
        <taxon>Euteleostomi</taxon>
        <taxon>Lepidosauria</taxon>
        <taxon>Squamata</taxon>
        <taxon>Bifurcata</taxon>
        <taxon>Gekkota</taxon>
        <taxon>Eublepharidae</taxon>
        <taxon>Eublepharinae</taxon>
        <taxon>Eublepharis</taxon>
    </lineage>
</organism>
<dbReference type="Pfam" id="PF01759">
    <property type="entry name" value="NTR"/>
    <property type="match status" value="1"/>
</dbReference>
<keyword evidence="2" id="KW-0964">Secreted</keyword>
<dbReference type="SUPFAM" id="SSF50242">
    <property type="entry name" value="TIMP-like"/>
    <property type="match status" value="1"/>
</dbReference>
<dbReference type="CDD" id="cd02896">
    <property type="entry name" value="complement_C3_C4_C5"/>
    <property type="match status" value="1"/>
</dbReference>
<keyword evidence="4" id="KW-0882">Thioester bond</keyword>
<dbReference type="InterPro" id="IPR019742">
    <property type="entry name" value="MacrogloblnA2_CS"/>
</dbReference>
<dbReference type="Pfam" id="PF07677">
    <property type="entry name" value="A2M_recep"/>
    <property type="match status" value="1"/>
</dbReference>
<evidence type="ECO:0000256" key="5">
    <source>
        <dbReference type="ARBA" id="ARBA00023157"/>
    </source>
</evidence>
<dbReference type="Gene3D" id="2.40.50.120">
    <property type="match status" value="1"/>
</dbReference>
<feature type="chain" id="PRO_5007378410" evidence="6">
    <location>
        <begin position="23"/>
        <end position="1658"/>
    </location>
</feature>
<dbReference type="Pfam" id="PF17791">
    <property type="entry name" value="MG3"/>
    <property type="match status" value="1"/>
</dbReference>
<dbReference type="Pfam" id="PF07678">
    <property type="entry name" value="TED_complement"/>
    <property type="match status" value="1"/>
</dbReference>
<dbReference type="PROSITE" id="PS00477">
    <property type="entry name" value="ALPHA_2_MACROGLOBULIN"/>
    <property type="match status" value="1"/>
</dbReference>
<dbReference type="SMART" id="SM00104">
    <property type="entry name" value="ANATO"/>
    <property type="match status" value="1"/>
</dbReference>
<evidence type="ECO:0000313" key="10">
    <source>
        <dbReference type="EMBL" id="JAC94895.1"/>
    </source>
</evidence>
<dbReference type="FunFam" id="2.60.40.1930:FF:000008">
    <property type="entry name" value="Complement C3"/>
    <property type="match status" value="1"/>
</dbReference>
<dbReference type="SUPFAM" id="SSF49410">
    <property type="entry name" value="Alpha-macroglobulin receptor domain"/>
    <property type="match status" value="1"/>
</dbReference>
<dbReference type="Gene3D" id="2.60.40.1930">
    <property type="match status" value="3"/>
</dbReference>
<dbReference type="InterPro" id="IPR011625">
    <property type="entry name" value="A2M_N_BRD"/>
</dbReference>
<evidence type="ECO:0000259" key="7">
    <source>
        <dbReference type="PROSITE" id="PS01178"/>
    </source>
</evidence>
<dbReference type="Pfam" id="PF21406">
    <property type="entry name" value="C3_CUB1"/>
    <property type="match status" value="1"/>
</dbReference>
<dbReference type="SMART" id="SM00643">
    <property type="entry name" value="C345C"/>
    <property type="match status" value="1"/>
</dbReference>
<dbReference type="Pfam" id="PF07703">
    <property type="entry name" value="A2M_BRD"/>
    <property type="match status" value="1"/>
</dbReference>
<dbReference type="SMART" id="SM01359">
    <property type="entry name" value="A2M_N_2"/>
    <property type="match status" value="1"/>
</dbReference>
<dbReference type="InterPro" id="IPR041425">
    <property type="entry name" value="C3/4/5_MG1"/>
</dbReference>
<feature type="signal peptide" evidence="6">
    <location>
        <begin position="1"/>
        <end position="22"/>
    </location>
</feature>
<dbReference type="GO" id="GO:0005615">
    <property type="term" value="C:extracellular space"/>
    <property type="evidence" value="ECO:0007669"/>
    <property type="project" value="InterPro"/>
</dbReference>
<dbReference type="InterPro" id="IPR050473">
    <property type="entry name" value="A2M/Complement_sys"/>
</dbReference>
<dbReference type="PANTHER" id="PTHR11412:SF81">
    <property type="entry name" value="COMPLEMENT C3"/>
    <property type="match status" value="1"/>
</dbReference>
<dbReference type="InterPro" id="IPR035815">
    <property type="entry name" value="NTR_complement_C3"/>
</dbReference>